<protein>
    <submittedName>
        <fullName evidence="2">ATP-dependent Clp protease adapter protein CLPS1, chloroplastic</fullName>
    </submittedName>
</protein>
<gene>
    <name evidence="2" type="ORF">BWQ96_01732</name>
</gene>
<comment type="caution">
    <text evidence="2">The sequence shown here is derived from an EMBL/GenBank/DDBJ whole genome shotgun (WGS) entry which is preliminary data.</text>
</comment>
<keyword evidence="3" id="KW-1185">Reference proteome</keyword>
<evidence type="ECO:0000313" key="3">
    <source>
        <dbReference type="Proteomes" id="UP000247409"/>
    </source>
</evidence>
<dbReference type="GO" id="GO:0030163">
    <property type="term" value="P:protein catabolic process"/>
    <property type="evidence" value="ECO:0007669"/>
    <property type="project" value="InterPro"/>
</dbReference>
<dbReference type="Proteomes" id="UP000247409">
    <property type="component" value="Unassembled WGS sequence"/>
</dbReference>
<evidence type="ECO:0000259" key="1">
    <source>
        <dbReference type="Pfam" id="PF02617"/>
    </source>
</evidence>
<evidence type="ECO:0000313" key="2">
    <source>
        <dbReference type="EMBL" id="PXF48563.1"/>
    </source>
</evidence>
<sequence length="146" mass="16288">MAFLTPLPVRSAAAVQRNVKAVCRRRPRMGALDAPVKEDLRTKLNNLLAQTPTATPETESTSVKQKIDPGKFYKVLIFNDEMHTKDYVTKVLLKVVPGLTPEAAYAIMQKAHTNGKAVVGVWIFEISEGYCDMLRNNGLRSDIEEE</sequence>
<accession>A0A2V3J2J8</accession>
<proteinExistence type="predicted"/>
<dbReference type="GO" id="GO:0008233">
    <property type="term" value="F:peptidase activity"/>
    <property type="evidence" value="ECO:0007669"/>
    <property type="project" value="UniProtKB-KW"/>
</dbReference>
<dbReference type="InterPro" id="IPR003769">
    <property type="entry name" value="ClpS_core"/>
</dbReference>
<dbReference type="AlphaFoldDB" id="A0A2V3J2J8"/>
<dbReference type="PANTHER" id="PTHR33473">
    <property type="entry name" value="ATP-DEPENDENT CLP PROTEASE ADAPTER PROTEIN CLPS1, CHLOROPLASTIC"/>
    <property type="match status" value="1"/>
</dbReference>
<dbReference type="SUPFAM" id="SSF54736">
    <property type="entry name" value="ClpS-like"/>
    <property type="match status" value="1"/>
</dbReference>
<reference evidence="2 3" key="1">
    <citation type="journal article" date="2018" name="Mol. Biol. Evol.">
        <title>Analysis of the draft genome of the red seaweed Gracilariopsis chorda provides insights into genome size evolution in Rhodophyta.</title>
        <authorList>
            <person name="Lee J."/>
            <person name="Yang E.C."/>
            <person name="Graf L."/>
            <person name="Yang J.H."/>
            <person name="Qiu H."/>
            <person name="Zel Zion U."/>
            <person name="Chan C.X."/>
            <person name="Stephens T.G."/>
            <person name="Weber A.P.M."/>
            <person name="Boo G.H."/>
            <person name="Boo S.M."/>
            <person name="Kim K.M."/>
            <person name="Shin Y."/>
            <person name="Jung M."/>
            <person name="Lee S.J."/>
            <person name="Yim H.S."/>
            <person name="Lee J.H."/>
            <person name="Bhattacharya D."/>
            <person name="Yoon H.S."/>
        </authorList>
    </citation>
    <scope>NUCLEOTIDE SEQUENCE [LARGE SCALE GENOMIC DNA]</scope>
    <source>
        <strain evidence="2 3">SKKU-2015</strain>
        <tissue evidence="2">Whole body</tissue>
    </source>
</reference>
<dbReference type="InterPro" id="IPR022935">
    <property type="entry name" value="ClpS"/>
</dbReference>
<dbReference type="InterPro" id="IPR014719">
    <property type="entry name" value="Ribosomal_bL12_C/ClpS-like"/>
</dbReference>
<dbReference type="Pfam" id="PF02617">
    <property type="entry name" value="ClpS"/>
    <property type="match status" value="1"/>
</dbReference>
<name>A0A2V3J2J8_9FLOR</name>
<feature type="domain" description="Adaptor protein ClpS core" evidence="1">
    <location>
        <begin position="71"/>
        <end position="137"/>
    </location>
</feature>
<dbReference type="GO" id="GO:0006508">
    <property type="term" value="P:proteolysis"/>
    <property type="evidence" value="ECO:0007669"/>
    <property type="project" value="UniProtKB-KW"/>
</dbReference>
<keyword evidence="2" id="KW-0378">Hydrolase</keyword>
<dbReference type="STRING" id="448386.A0A2V3J2J8"/>
<dbReference type="Gene3D" id="3.30.1390.10">
    <property type="match status" value="1"/>
</dbReference>
<dbReference type="PANTHER" id="PTHR33473:SF17">
    <property type="entry name" value="ATP-DEPENDENT CLP PROTEASE ADAPTER PROTEIN CLPS1, CHLOROPLASTIC"/>
    <property type="match status" value="1"/>
</dbReference>
<organism evidence="2 3">
    <name type="scientific">Gracilariopsis chorda</name>
    <dbReference type="NCBI Taxonomy" id="448386"/>
    <lineage>
        <taxon>Eukaryota</taxon>
        <taxon>Rhodophyta</taxon>
        <taxon>Florideophyceae</taxon>
        <taxon>Rhodymeniophycidae</taxon>
        <taxon>Gracilariales</taxon>
        <taxon>Gracilariaceae</taxon>
        <taxon>Gracilariopsis</taxon>
    </lineage>
</organism>
<dbReference type="EMBL" id="NBIV01000013">
    <property type="protein sequence ID" value="PXF48563.1"/>
    <property type="molecule type" value="Genomic_DNA"/>
</dbReference>
<dbReference type="OrthoDB" id="2013930at2759"/>
<keyword evidence="2" id="KW-0645">Protease</keyword>